<dbReference type="GO" id="GO:0005524">
    <property type="term" value="F:ATP binding"/>
    <property type="evidence" value="ECO:0007669"/>
    <property type="project" value="InterPro"/>
</dbReference>
<protein>
    <submittedName>
        <fullName evidence="2">Excinuclease ABC subunit B</fullName>
    </submittedName>
</protein>
<feature type="non-terminal residue" evidence="2">
    <location>
        <position position="229"/>
    </location>
</feature>
<dbReference type="GO" id="GO:0006289">
    <property type="term" value="P:nucleotide-excision repair"/>
    <property type="evidence" value="ECO:0007669"/>
    <property type="project" value="InterPro"/>
</dbReference>
<dbReference type="AlphaFoldDB" id="A0A3B0TUG9"/>
<dbReference type="PANTHER" id="PTHR24029">
    <property type="entry name" value="UVRABC SYSTEM PROTEIN B"/>
    <property type="match status" value="1"/>
</dbReference>
<organism evidence="2">
    <name type="scientific">hydrothermal vent metagenome</name>
    <dbReference type="NCBI Taxonomy" id="652676"/>
    <lineage>
        <taxon>unclassified sequences</taxon>
        <taxon>metagenomes</taxon>
        <taxon>ecological metagenomes</taxon>
    </lineage>
</organism>
<feature type="compositionally biased region" description="Basic and acidic residues" evidence="1">
    <location>
        <begin position="31"/>
        <end position="53"/>
    </location>
</feature>
<dbReference type="GO" id="GO:0003677">
    <property type="term" value="F:DNA binding"/>
    <property type="evidence" value="ECO:0007669"/>
    <property type="project" value="InterPro"/>
</dbReference>
<dbReference type="InterPro" id="IPR027417">
    <property type="entry name" value="P-loop_NTPase"/>
</dbReference>
<proteinExistence type="predicted"/>
<sequence length="229" mass="23822">MTSSNKKPDKKSADFSVDDFLGEIEKAEDIAAAKPLPQERLKNKRRLDKEQARRATTKTSFPDTATGISKRAPKSKANSVDRPTNLNGFSESPQAGFNHQPSSKAPTGGGAGDGSIATNGGANKRAGGAGQPVGATNSSLNPGVTATVAALANLIEHGRKEVEGTAPWAPHRPERPEKGEGEIALDLVTEYEPKGDQPTAIAELVAGINNGETDQVLLGVTGSGKTFTI</sequence>
<gene>
    <name evidence="2" type="ORF">MNBD_ALPHA12-180</name>
</gene>
<evidence type="ECO:0000313" key="2">
    <source>
        <dbReference type="EMBL" id="VAW20380.1"/>
    </source>
</evidence>
<dbReference type="PANTHER" id="PTHR24029:SF0">
    <property type="entry name" value="UVRABC SYSTEM PROTEIN B"/>
    <property type="match status" value="1"/>
</dbReference>
<feature type="compositionally biased region" description="Polar residues" evidence="1">
    <location>
        <begin position="57"/>
        <end position="67"/>
    </location>
</feature>
<dbReference type="InterPro" id="IPR004807">
    <property type="entry name" value="UvrB"/>
</dbReference>
<dbReference type="GO" id="GO:0016887">
    <property type="term" value="F:ATP hydrolysis activity"/>
    <property type="evidence" value="ECO:0007669"/>
    <property type="project" value="InterPro"/>
</dbReference>
<reference evidence="2" key="1">
    <citation type="submission" date="2018-06" db="EMBL/GenBank/DDBJ databases">
        <authorList>
            <person name="Zhirakovskaya E."/>
        </authorList>
    </citation>
    <scope>NUCLEOTIDE SEQUENCE</scope>
</reference>
<feature type="compositionally biased region" description="Basic and acidic residues" evidence="1">
    <location>
        <begin position="171"/>
        <end position="180"/>
    </location>
</feature>
<accession>A0A3B0TUG9</accession>
<feature type="compositionally biased region" description="Low complexity" evidence="1">
    <location>
        <begin position="117"/>
        <end position="126"/>
    </location>
</feature>
<dbReference type="EMBL" id="UOEO01000138">
    <property type="protein sequence ID" value="VAW20380.1"/>
    <property type="molecule type" value="Genomic_DNA"/>
</dbReference>
<name>A0A3B0TUG9_9ZZZZ</name>
<dbReference type="Gene3D" id="3.40.50.300">
    <property type="entry name" value="P-loop containing nucleotide triphosphate hydrolases"/>
    <property type="match status" value="1"/>
</dbReference>
<feature type="region of interest" description="Disordered" evidence="1">
    <location>
        <begin position="161"/>
        <end position="180"/>
    </location>
</feature>
<dbReference type="SUPFAM" id="SSF52540">
    <property type="entry name" value="P-loop containing nucleoside triphosphate hydrolases"/>
    <property type="match status" value="1"/>
</dbReference>
<dbReference type="GO" id="GO:0009380">
    <property type="term" value="C:excinuclease repair complex"/>
    <property type="evidence" value="ECO:0007669"/>
    <property type="project" value="InterPro"/>
</dbReference>
<feature type="compositionally biased region" description="Polar residues" evidence="1">
    <location>
        <begin position="76"/>
        <end position="105"/>
    </location>
</feature>
<evidence type="ECO:0000256" key="1">
    <source>
        <dbReference type="SAM" id="MobiDB-lite"/>
    </source>
</evidence>
<feature type="region of interest" description="Disordered" evidence="1">
    <location>
        <begin position="31"/>
        <end position="142"/>
    </location>
</feature>